<protein>
    <recommendedName>
        <fullName evidence="4">Exo-alpha-sialidase</fullName>
    </recommendedName>
</protein>
<keyword evidence="3" id="KW-1185">Reference proteome</keyword>
<feature type="region of interest" description="Disordered" evidence="1">
    <location>
        <begin position="1"/>
        <end position="38"/>
    </location>
</feature>
<name>A0ABT8GA39_9MICO</name>
<evidence type="ECO:0000256" key="1">
    <source>
        <dbReference type="SAM" id="MobiDB-lite"/>
    </source>
</evidence>
<gene>
    <name evidence="2" type="ORF">QQX09_09035</name>
</gene>
<reference evidence="2" key="1">
    <citation type="submission" date="2023-06" db="EMBL/GenBank/DDBJ databases">
        <title>Sysu t00192.</title>
        <authorList>
            <person name="Gao L."/>
            <person name="Fang B.-Z."/>
            <person name="Li W.-J."/>
        </authorList>
    </citation>
    <scope>NUCLEOTIDE SEQUENCE</scope>
    <source>
        <strain evidence="2">SYSU T00192</strain>
    </source>
</reference>
<evidence type="ECO:0008006" key="4">
    <source>
        <dbReference type="Google" id="ProtNLM"/>
    </source>
</evidence>
<proteinExistence type="predicted"/>
<dbReference type="RefSeq" id="WP_301133683.1">
    <property type="nucleotide sequence ID" value="NZ_JAUHPW010000006.1"/>
</dbReference>
<dbReference type="Proteomes" id="UP001172728">
    <property type="component" value="Unassembled WGS sequence"/>
</dbReference>
<accession>A0ABT8GA39</accession>
<organism evidence="2 3">
    <name type="scientific">Demequina litoralis</name>
    <dbReference type="NCBI Taxonomy" id="3051660"/>
    <lineage>
        <taxon>Bacteria</taxon>
        <taxon>Bacillati</taxon>
        <taxon>Actinomycetota</taxon>
        <taxon>Actinomycetes</taxon>
        <taxon>Micrococcales</taxon>
        <taxon>Demequinaceae</taxon>
        <taxon>Demequina</taxon>
    </lineage>
</organism>
<comment type="caution">
    <text evidence="2">The sequence shown here is derived from an EMBL/GenBank/DDBJ whole genome shotgun (WGS) entry which is preliminary data.</text>
</comment>
<sequence>MLTVGACTDGGSGDADETSSMASPLPVSRCSSLDGEGWSTSDDLREASGFEALALASSGDAVVALAAPAGFGYWSSDGLTWTRAEGKPELGGGCPLTVSGGAEGFVATGTTGATPVTAFSRDGRVWETVPASTWPAGDVEWFADVCAGDDGFIVAGATGDALGSFAWSSADGRAWSVTPLSPGQVFAATATAAGWLALTVSREPTDGDVAVWTSPDGQDWTHVDAASAPPADALLAYCGTAPLASGDGATVLAPTEGGDEHAIPDVTVWTSADDGAAWTENLVVDVSERGQFAVHDLAWTSVGFVLTGVVDDPGPSEDQASFISFSDDGSAWRTCWTTEELTEVEPLGDGLVLLDEESMLVHVWTGP</sequence>
<dbReference type="SUPFAM" id="SSF110296">
    <property type="entry name" value="Oligoxyloglucan reducing end-specific cellobiohydrolase"/>
    <property type="match status" value="1"/>
</dbReference>
<evidence type="ECO:0000313" key="3">
    <source>
        <dbReference type="Proteomes" id="UP001172728"/>
    </source>
</evidence>
<evidence type="ECO:0000313" key="2">
    <source>
        <dbReference type="EMBL" id="MDN4475998.1"/>
    </source>
</evidence>
<dbReference type="EMBL" id="JAUHPW010000006">
    <property type="protein sequence ID" value="MDN4475998.1"/>
    <property type="molecule type" value="Genomic_DNA"/>
</dbReference>